<evidence type="ECO:0000259" key="3">
    <source>
        <dbReference type="Pfam" id="PF03807"/>
    </source>
</evidence>
<organism evidence="4 5">
    <name type="scientific">Rhizobium tumorigenes</name>
    <dbReference type="NCBI Taxonomy" id="2041385"/>
    <lineage>
        <taxon>Bacteria</taxon>
        <taxon>Pseudomonadati</taxon>
        <taxon>Pseudomonadota</taxon>
        <taxon>Alphaproteobacteria</taxon>
        <taxon>Hyphomicrobiales</taxon>
        <taxon>Rhizobiaceae</taxon>
        <taxon>Rhizobium/Agrobacterium group</taxon>
        <taxon>Rhizobium</taxon>
    </lineage>
</organism>
<accession>A0AAF1K885</accession>
<dbReference type="PIRSF" id="PIRSF000193">
    <property type="entry name" value="Pyrrol-5-carb_rd"/>
    <property type="match status" value="1"/>
</dbReference>
<dbReference type="PANTHER" id="PTHR11645">
    <property type="entry name" value="PYRROLINE-5-CARBOXYLATE REDUCTASE"/>
    <property type="match status" value="1"/>
</dbReference>
<dbReference type="GO" id="GO:0004735">
    <property type="term" value="F:pyrroline-5-carboxylate reductase activity"/>
    <property type="evidence" value="ECO:0007669"/>
    <property type="project" value="InterPro"/>
</dbReference>
<dbReference type="KEGG" id="rtu:PR017_09725"/>
<feature type="domain" description="Pyrroline-5-carboxylate reductase catalytic N-terminal" evidence="3">
    <location>
        <begin position="2"/>
        <end position="94"/>
    </location>
</feature>
<dbReference type="AlphaFoldDB" id="A0AAF1K885"/>
<dbReference type="RefSeq" id="WP_111222761.1">
    <property type="nucleotide sequence ID" value="NZ_CP117255.1"/>
</dbReference>
<name>A0AAF1K885_9HYPH</name>
<proteinExistence type="inferred from homology"/>
<dbReference type="Pfam" id="PF03807">
    <property type="entry name" value="F420_oxidored"/>
    <property type="match status" value="1"/>
</dbReference>
<evidence type="ECO:0000256" key="1">
    <source>
        <dbReference type="ARBA" id="ARBA00005525"/>
    </source>
</evidence>
<dbReference type="SUPFAM" id="SSF51735">
    <property type="entry name" value="NAD(P)-binding Rossmann-fold domains"/>
    <property type="match status" value="1"/>
</dbReference>
<keyword evidence="5" id="KW-1185">Reference proteome</keyword>
<evidence type="ECO:0000313" key="4">
    <source>
        <dbReference type="EMBL" id="WFR94127.1"/>
    </source>
</evidence>
<reference evidence="5" key="2">
    <citation type="journal article" date="2023" name="MicrobiologyOpen">
        <title>Genomics of the tumorigenes clade of the family Rhizobiaceae and description of Rhizobium rhododendri sp. nov.</title>
        <authorList>
            <person name="Kuzmanovic N."/>
            <person name="diCenzo G.C."/>
            <person name="Bunk B."/>
            <person name="Sproeer C."/>
            <person name="Fruehling A."/>
            <person name="Neumann-Schaal M."/>
            <person name="Overmann J."/>
            <person name="Smalla K."/>
        </authorList>
    </citation>
    <scope>NUCLEOTIDE SEQUENCE [LARGE SCALE GENOMIC DNA]</scope>
    <source>
        <strain evidence="5">1078</strain>
    </source>
</reference>
<sequence length="256" mass="27078">MRLGFVGTGAIAEAIVTGTLGADLAIASILVSPRNADVAARLAAASPLVRVAKDNQAVVDGADIVFLAIRPQIAETVVRALTFRADQHVVSLIAATDQTALSEWIGMNLRLTRAIPLPFVAERKGVTAIFPPDEDVAAFFNALGSTVEARTEEEYQLLGSASALMGTFFGILEIGGRWLEAQGMPYDQAKSYLAPLFASLADTAARPQAPDFDVLRDEFSTKGGLNEQVFSDFTARGGAKALTEALDGVLARIRGK</sequence>
<dbReference type="InterPro" id="IPR028939">
    <property type="entry name" value="P5C_Rdtase_cat_N"/>
</dbReference>
<protein>
    <submittedName>
        <fullName evidence="4">Pyrroline-5-carboxylate reductase</fullName>
    </submittedName>
</protein>
<feature type="binding site" evidence="2">
    <location>
        <begin position="68"/>
        <end position="71"/>
    </location>
    <ligand>
        <name>NADP(+)</name>
        <dbReference type="ChEBI" id="CHEBI:58349"/>
    </ligand>
</feature>
<comment type="similarity">
    <text evidence="1">Belongs to the pyrroline-5-carboxylate reductase family.</text>
</comment>
<dbReference type="InterPro" id="IPR036291">
    <property type="entry name" value="NAD(P)-bd_dom_sf"/>
</dbReference>
<dbReference type="NCBIfam" id="NF005063">
    <property type="entry name" value="PRK06476.1"/>
    <property type="match status" value="1"/>
</dbReference>
<evidence type="ECO:0000256" key="2">
    <source>
        <dbReference type="PIRSR" id="PIRSR000193-1"/>
    </source>
</evidence>
<dbReference type="PANTHER" id="PTHR11645:SF13">
    <property type="entry name" value="PYRROLINE-5-CARBOXYLATE REDUCTASE CATALYTIC N-TERMINAL DOMAIN-CONTAINING PROTEIN"/>
    <property type="match status" value="1"/>
</dbReference>
<dbReference type="GO" id="GO:0055129">
    <property type="term" value="P:L-proline biosynthetic process"/>
    <property type="evidence" value="ECO:0007669"/>
    <property type="project" value="TreeGrafter"/>
</dbReference>
<dbReference type="EMBL" id="CP117255">
    <property type="protein sequence ID" value="WFR94127.1"/>
    <property type="molecule type" value="Genomic_DNA"/>
</dbReference>
<dbReference type="Gene3D" id="3.40.50.720">
    <property type="entry name" value="NAD(P)-binding Rossmann-like Domain"/>
    <property type="match status" value="1"/>
</dbReference>
<gene>
    <name evidence="4" type="ORF">PR017_09725</name>
</gene>
<feature type="binding site" evidence="2">
    <location>
        <position position="55"/>
    </location>
    <ligand>
        <name>NADPH</name>
        <dbReference type="ChEBI" id="CHEBI:57783"/>
    </ligand>
</feature>
<dbReference type="Proteomes" id="UP000249499">
    <property type="component" value="Chromosome"/>
</dbReference>
<evidence type="ECO:0000313" key="5">
    <source>
        <dbReference type="Proteomes" id="UP000249499"/>
    </source>
</evidence>
<dbReference type="InterPro" id="IPR000304">
    <property type="entry name" value="Pyrroline-COOH_reductase"/>
</dbReference>
<keyword evidence="2" id="KW-0521">NADP</keyword>
<reference evidence="4 5" key="1">
    <citation type="journal article" date="2018" name="Sci. Rep.">
        <title>Rhizobium tumorigenes sp. nov., a novel plant tumorigenic bacterium isolated from cane gall tumors on thornless blackberry.</title>
        <authorList>
            <person name="Kuzmanovi N."/>
            <person name="Smalla K."/>
            <person name="Gronow S."/>
            <person name="PuBawska J."/>
        </authorList>
    </citation>
    <scope>NUCLEOTIDE SEQUENCE [LARGE SCALE GENOMIC DNA]</scope>
    <source>
        <strain evidence="4 5">1078</strain>
    </source>
</reference>